<dbReference type="Proteomes" id="UP000198785">
    <property type="component" value="Unassembled WGS sequence"/>
</dbReference>
<keyword evidence="3" id="KW-0479">Metal-binding</keyword>
<sequence length="308" mass="35524">MIKTAILDVTKIEPRLKHPTIFEHFDALEQGESFTILNDHDPRPLYYQLLGERGNYFRWEYIESGPEWWQVVIAKPATAEKEETIGEVAAADMRKAERLKKLGIDFCCGGKMSLKDAAASIGLSKEELQAQLSDAEKQEPTQQALHFDKWDLAFLADYIQNEHHSYVREYGPIIEQLADKVALRHGNEHPELPQLAHNLHGFMSELYAHLQKEEEQLFPVTRTASGTNAKEVISTLEELQKEHEEAGGELVEFRKITQDYQLPANACNSYTYLYERIQAFEQNLFQHIHLENNILFPKLKSSYQQLPN</sequence>
<keyword evidence="2" id="KW-0963">Cytoplasm</keyword>
<evidence type="ECO:0000256" key="5">
    <source>
        <dbReference type="SAM" id="Coils"/>
    </source>
</evidence>
<keyword evidence="5" id="KW-0175">Coiled coil</keyword>
<dbReference type="Pfam" id="PF10006">
    <property type="entry name" value="DUF2249"/>
    <property type="match status" value="1"/>
</dbReference>
<dbReference type="InterPro" id="IPR012312">
    <property type="entry name" value="Hemerythrin-like"/>
</dbReference>
<evidence type="ECO:0000256" key="1">
    <source>
        <dbReference type="ARBA" id="ARBA00004496"/>
    </source>
</evidence>
<evidence type="ECO:0000256" key="3">
    <source>
        <dbReference type="ARBA" id="ARBA00022723"/>
    </source>
</evidence>
<dbReference type="NCBIfam" id="TIGR03652">
    <property type="entry name" value="FeS_repair_RIC"/>
    <property type="match status" value="1"/>
</dbReference>
<dbReference type="EMBL" id="FOZZ01000005">
    <property type="protein sequence ID" value="SFS83052.1"/>
    <property type="molecule type" value="Genomic_DNA"/>
</dbReference>
<comment type="subcellular location">
    <subcellularLocation>
        <location evidence="1">Cytoplasm</location>
    </subcellularLocation>
</comment>
<feature type="domain" description="DUF2249" evidence="7">
    <location>
        <begin position="7"/>
        <end position="75"/>
    </location>
</feature>
<evidence type="ECO:0000259" key="6">
    <source>
        <dbReference type="Pfam" id="PF01814"/>
    </source>
</evidence>
<keyword evidence="4" id="KW-0408">Iron</keyword>
<evidence type="ECO:0000313" key="8">
    <source>
        <dbReference type="EMBL" id="SFS83052.1"/>
    </source>
</evidence>
<dbReference type="Gene3D" id="1.20.120.520">
    <property type="entry name" value="nmb1532 protein domain like"/>
    <property type="match status" value="1"/>
</dbReference>
<dbReference type="InterPro" id="IPR018720">
    <property type="entry name" value="DUF2249"/>
</dbReference>
<gene>
    <name evidence="8" type="ORF">SAMN05660206_105204</name>
</gene>
<keyword evidence="9" id="KW-1185">Reference proteome</keyword>
<evidence type="ECO:0000313" key="9">
    <source>
        <dbReference type="Proteomes" id="UP000198785"/>
    </source>
</evidence>
<organism evidence="8 9">
    <name type="scientific">Sphingobacterium wenxiniae</name>
    <dbReference type="NCBI Taxonomy" id="683125"/>
    <lineage>
        <taxon>Bacteria</taxon>
        <taxon>Pseudomonadati</taxon>
        <taxon>Bacteroidota</taxon>
        <taxon>Sphingobacteriia</taxon>
        <taxon>Sphingobacteriales</taxon>
        <taxon>Sphingobacteriaceae</taxon>
        <taxon>Sphingobacterium</taxon>
    </lineage>
</organism>
<evidence type="ECO:0000256" key="2">
    <source>
        <dbReference type="ARBA" id="ARBA00022490"/>
    </source>
</evidence>
<dbReference type="PANTHER" id="PTHR36438">
    <property type="entry name" value="IRON-SULFUR CLUSTER REPAIR PROTEIN YTFE"/>
    <property type="match status" value="1"/>
</dbReference>
<dbReference type="AlphaFoldDB" id="A0A1I6T1G3"/>
<proteinExistence type="predicted"/>
<dbReference type="Pfam" id="PF04405">
    <property type="entry name" value="ScdA_N"/>
    <property type="match status" value="1"/>
</dbReference>
<dbReference type="GO" id="GO:0046872">
    <property type="term" value="F:metal ion binding"/>
    <property type="evidence" value="ECO:0007669"/>
    <property type="project" value="UniProtKB-KW"/>
</dbReference>
<dbReference type="InterPro" id="IPR019903">
    <property type="entry name" value="RIC_family"/>
</dbReference>
<dbReference type="PANTHER" id="PTHR36438:SF1">
    <property type="entry name" value="IRON-SULFUR CLUSTER REPAIR PROTEIN YTFE"/>
    <property type="match status" value="1"/>
</dbReference>
<dbReference type="Pfam" id="PF01814">
    <property type="entry name" value="Hemerythrin"/>
    <property type="match status" value="1"/>
</dbReference>
<feature type="coiled-coil region" evidence="5">
    <location>
        <begin position="229"/>
        <end position="256"/>
    </location>
</feature>
<dbReference type="OrthoDB" id="9797132at2"/>
<feature type="domain" description="Hemerythrin-like" evidence="6">
    <location>
        <begin position="161"/>
        <end position="299"/>
    </location>
</feature>
<name>A0A1I6T1G3_9SPHI</name>
<dbReference type="STRING" id="683125.SAMN05660206_105204"/>
<dbReference type="GO" id="GO:0005737">
    <property type="term" value="C:cytoplasm"/>
    <property type="evidence" value="ECO:0007669"/>
    <property type="project" value="UniProtKB-SubCell"/>
</dbReference>
<reference evidence="8 9" key="1">
    <citation type="submission" date="2016-10" db="EMBL/GenBank/DDBJ databases">
        <authorList>
            <person name="de Groot N.N."/>
        </authorList>
    </citation>
    <scope>NUCLEOTIDE SEQUENCE [LARGE SCALE GENOMIC DNA]</scope>
    <source>
        <strain evidence="8 9">DSM 22789</strain>
    </source>
</reference>
<protein>
    <submittedName>
        <fullName evidence="8">Regulator of cell morphogenesis and NO signaling</fullName>
    </submittedName>
</protein>
<dbReference type="RefSeq" id="WP_093365355.1">
    <property type="nucleotide sequence ID" value="NZ_FOZZ01000005.1"/>
</dbReference>
<evidence type="ECO:0000256" key="4">
    <source>
        <dbReference type="ARBA" id="ARBA00023004"/>
    </source>
</evidence>
<accession>A0A1I6T1G3</accession>
<evidence type="ECO:0000259" key="7">
    <source>
        <dbReference type="Pfam" id="PF10006"/>
    </source>
</evidence>